<comment type="caution">
    <text evidence="2">The sequence shown here is derived from an EMBL/GenBank/DDBJ whole genome shotgun (WGS) entry which is preliminary data.</text>
</comment>
<dbReference type="Pfam" id="PF07093">
    <property type="entry name" value="SGT1"/>
    <property type="match status" value="1"/>
</dbReference>
<feature type="compositionally biased region" description="Low complexity" evidence="1">
    <location>
        <begin position="572"/>
        <end position="596"/>
    </location>
</feature>
<sequence length="656" mass="73509">MEDTVEYHIFPILPDGLKQTECVQYLEEQADIYLAHLSRTLVEYIWQNEPFRLRVVAASENCEAHLSGRTNYGDNVEDEWFIVYLLYQLTKSFDGLVAKVEDGDGEFLLVEAANSLPRWLKPETATNRVFIYGGQLHVIPQPKTPAEMTALPSGEPQLDVAVQCVRDRVDLTVADSSIQGDIQRRITGFPEKMQEFFHRAHCYIPAHLAAILEQSPHLLAPIVHAFYHRDPVDLRACVIFQHFRPGTRVLREVKFTKCLYAQLVQQKFQPDRRSGYTLPPSTAPSHKAHSLGMKLAHGAEILCSKCGSDTEPGDLEQRSKNDARWHRFVESLKEKGYFRGELEGSRLYQKLMDESRTYFYGTVTADDSDSIGERILALLKTVSVDIEAMKSDEKKLQPPDDDSWLDLSPELLDDMLRKMSGQQPEQQAAFNSSVMAEAVSKFVEKTSSFEGAEFPSETSESDIHLDPGSFMQNMQKMFEFSDSGSSSSDMSEYESDGDMEDSLSPSSPHKRLVDLADTPLQLQEYMDLMDHQLAHTTIGESFVRQPPQSAAARDKFQSVPKPPPRRKKLAKKAAAAAATRTSDTTQTSDTTKTKAPLADDVEDIDDIDDDFKPVNVDLNVVQNLLESYNAQQGQAGPASNILGSMGVTLPTPDDDL</sequence>
<feature type="compositionally biased region" description="Acidic residues" evidence="1">
    <location>
        <begin position="491"/>
        <end position="501"/>
    </location>
</feature>
<dbReference type="Proteomes" id="UP001209878">
    <property type="component" value="Unassembled WGS sequence"/>
</dbReference>
<evidence type="ECO:0000313" key="3">
    <source>
        <dbReference type="Proteomes" id="UP001209878"/>
    </source>
</evidence>
<feature type="compositionally biased region" description="Low complexity" evidence="1">
    <location>
        <begin position="481"/>
        <end position="490"/>
    </location>
</feature>
<dbReference type="InterPro" id="IPR010770">
    <property type="entry name" value="Ecd"/>
</dbReference>
<gene>
    <name evidence="2" type="ORF">NP493_101g02049</name>
</gene>
<accession>A0AAD9P7I4</accession>
<dbReference type="PANTHER" id="PTHR13060:SF0">
    <property type="entry name" value="PROTEIN ECDYSONELESS HOMOLOG"/>
    <property type="match status" value="1"/>
</dbReference>
<organism evidence="2 3">
    <name type="scientific">Ridgeia piscesae</name>
    <name type="common">Tubeworm</name>
    <dbReference type="NCBI Taxonomy" id="27915"/>
    <lineage>
        <taxon>Eukaryota</taxon>
        <taxon>Metazoa</taxon>
        <taxon>Spiralia</taxon>
        <taxon>Lophotrochozoa</taxon>
        <taxon>Annelida</taxon>
        <taxon>Polychaeta</taxon>
        <taxon>Sedentaria</taxon>
        <taxon>Canalipalpata</taxon>
        <taxon>Sabellida</taxon>
        <taxon>Siboglinidae</taxon>
        <taxon>Ridgeia</taxon>
    </lineage>
</organism>
<evidence type="ECO:0000256" key="1">
    <source>
        <dbReference type="SAM" id="MobiDB-lite"/>
    </source>
</evidence>
<dbReference type="PANTHER" id="PTHR13060">
    <property type="entry name" value="SGT1 PROTEIN HSGT1 SUPPRESSOR OF GCR2"/>
    <property type="match status" value="1"/>
</dbReference>
<dbReference type="GO" id="GO:0005634">
    <property type="term" value="C:nucleus"/>
    <property type="evidence" value="ECO:0007669"/>
    <property type="project" value="TreeGrafter"/>
</dbReference>
<reference evidence="2" key="1">
    <citation type="journal article" date="2023" name="Mol. Biol. Evol.">
        <title>Third-Generation Sequencing Reveals the Adaptive Role of the Epigenome in Three Deep-Sea Polychaetes.</title>
        <authorList>
            <person name="Perez M."/>
            <person name="Aroh O."/>
            <person name="Sun Y."/>
            <person name="Lan Y."/>
            <person name="Juniper S.K."/>
            <person name="Young C.R."/>
            <person name="Angers B."/>
            <person name="Qian P.Y."/>
        </authorList>
    </citation>
    <scope>NUCLEOTIDE SEQUENCE</scope>
    <source>
        <strain evidence="2">R07B-5</strain>
    </source>
</reference>
<feature type="region of interest" description="Disordered" evidence="1">
    <location>
        <begin position="545"/>
        <end position="596"/>
    </location>
</feature>
<protein>
    <submittedName>
        <fullName evidence="2">Uncharacterized protein</fullName>
    </submittedName>
</protein>
<keyword evidence="3" id="KW-1185">Reference proteome</keyword>
<dbReference type="EMBL" id="JAODUO010000101">
    <property type="protein sequence ID" value="KAK2189598.1"/>
    <property type="molecule type" value="Genomic_DNA"/>
</dbReference>
<evidence type="ECO:0000313" key="2">
    <source>
        <dbReference type="EMBL" id="KAK2189598.1"/>
    </source>
</evidence>
<proteinExistence type="predicted"/>
<dbReference type="AlphaFoldDB" id="A0AAD9P7I4"/>
<name>A0AAD9P7I4_RIDPI</name>
<feature type="region of interest" description="Disordered" evidence="1">
    <location>
        <begin position="480"/>
        <end position="511"/>
    </location>
</feature>